<sequence>MASLEEIKEAIIAYAGKGKKTKFYFKDMEKGVKKVFPDVKSREVKKAATALVQEGVLEYFSTGSSTMYGLKGRGISAEKAGTGE</sequence>
<dbReference type="InterPro" id="IPR036390">
    <property type="entry name" value="WH_DNA-bd_sf"/>
</dbReference>
<dbReference type="InterPro" id="IPR036388">
    <property type="entry name" value="WH-like_DNA-bd_sf"/>
</dbReference>
<dbReference type="SUPFAM" id="SSF46785">
    <property type="entry name" value="Winged helix' DNA-binding domain"/>
    <property type="match status" value="1"/>
</dbReference>
<dbReference type="AlphaFoldDB" id="A0A7C1VPP7"/>
<comment type="caution">
    <text evidence="2">The sequence shown here is derived from an EMBL/GenBank/DDBJ whole genome shotgun (WGS) entry which is preliminary data.</text>
</comment>
<dbReference type="Proteomes" id="UP000885738">
    <property type="component" value="Unassembled WGS sequence"/>
</dbReference>
<name>A0A7C1VPP7_DESA2</name>
<dbReference type="InterPro" id="IPR014793">
    <property type="entry name" value="DsrD"/>
</dbReference>
<reference evidence="2" key="1">
    <citation type="journal article" date="2020" name="mSystems">
        <title>Genome- and Community-Level Interaction Insights into Carbon Utilization and Element Cycling Functions of Hydrothermarchaeota in Hydrothermal Sediment.</title>
        <authorList>
            <person name="Zhou Z."/>
            <person name="Liu Y."/>
            <person name="Xu W."/>
            <person name="Pan J."/>
            <person name="Luo Z.H."/>
            <person name="Li M."/>
        </authorList>
    </citation>
    <scope>NUCLEOTIDE SEQUENCE [LARGE SCALE GENOMIC DNA]</scope>
    <source>
        <strain evidence="2">HyVt-389</strain>
    </source>
</reference>
<gene>
    <name evidence="2" type="ORF">ENI35_07250</name>
</gene>
<feature type="domain" description="Dissimilatory sulphite reductase D" evidence="1">
    <location>
        <begin position="7"/>
        <end position="73"/>
    </location>
</feature>
<dbReference type="EMBL" id="DRIH01000262">
    <property type="protein sequence ID" value="HEC68582.1"/>
    <property type="molecule type" value="Genomic_DNA"/>
</dbReference>
<dbReference type="Pfam" id="PF08679">
    <property type="entry name" value="DsrD"/>
    <property type="match status" value="1"/>
</dbReference>
<accession>A0A7C1VPP7</accession>
<protein>
    <submittedName>
        <fullName evidence="2">Sulfite reductase</fullName>
    </submittedName>
</protein>
<organism evidence="2">
    <name type="scientific">Desulfofervidus auxilii</name>
    <dbReference type="NCBI Taxonomy" id="1621989"/>
    <lineage>
        <taxon>Bacteria</taxon>
        <taxon>Pseudomonadati</taxon>
        <taxon>Thermodesulfobacteriota</taxon>
        <taxon>Candidatus Desulfofervidia</taxon>
        <taxon>Candidatus Desulfofervidales</taxon>
        <taxon>Candidatus Desulfofervidaceae</taxon>
        <taxon>Candidatus Desulfofervidus</taxon>
    </lineage>
</organism>
<dbReference type="Gene3D" id="1.10.10.10">
    <property type="entry name" value="Winged helix-like DNA-binding domain superfamily/Winged helix DNA-binding domain"/>
    <property type="match status" value="1"/>
</dbReference>
<evidence type="ECO:0000259" key="1">
    <source>
        <dbReference type="Pfam" id="PF08679"/>
    </source>
</evidence>
<proteinExistence type="predicted"/>
<evidence type="ECO:0000313" key="2">
    <source>
        <dbReference type="EMBL" id="HEC68582.1"/>
    </source>
</evidence>